<dbReference type="Proteomes" id="UP001151760">
    <property type="component" value="Unassembled WGS sequence"/>
</dbReference>
<reference evidence="1" key="1">
    <citation type="journal article" date="2022" name="Int. J. Mol. Sci.">
        <title>Draft Genome of Tanacetum Coccineum: Genomic Comparison of Closely Related Tanacetum-Family Plants.</title>
        <authorList>
            <person name="Yamashiro T."/>
            <person name="Shiraishi A."/>
            <person name="Nakayama K."/>
            <person name="Satake H."/>
        </authorList>
    </citation>
    <scope>NUCLEOTIDE SEQUENCE</scope>
</reference>
<reference evidence="1" key="2">
    <citation type="submission" date="2022-01" db="EMBL/GenBank/DDBJ databases">
        <authorList>
            <person name="Yamashiro T."/>
            <person name="Shiraishi A."/>
            <person name="Satake H."/>
            <person name="Nakayama K."/>
        </authorList>
    </citation>
    <scope>NUCLEOTIDE SEQUENCE</scope>
</reference>
<evidence type="ECO:0000313" key="2">
    <source>
        <dbReference type="Proteomes" id="UP001151760"/>
    </source>
</evidence>
<gene>
    <name evidence="1" type="ORF">Tco_0993204</name>
</gene>
<organism evidence="1 2">
    <name type="scientific">Tanacetum coccineum</name>
    <dbReference type="NCBI Taxonomy" id="301880"/>
    <lineage>
        <taxon>Eukaryota</taxon>
        <taxon>Viridiplantae</taxon>
        <taxon>Streptophyta</taxon>
        <taxon>Embryophyta</taxon>
        <taxon>Tracheophyta</taxon>
        <taxon>Spermatophyta</taxon>
        <taxon>Magnoliopsida</taxon>
        <taxon>eudicotyledons</taxon>
        <taxon>Gunneridae</taxon>
        <taxon>Pentapetalae</taxon>
        <taxon>asterids</taxon>
        <taxon>campanulids</taxon>
        <taxon>Asterales</taxon>
        <taxon>Asteraceae</taxon>
        <taxon>Asteroideae</taxon>
        <taxon>Anthemideae</taxon>
        <taxon>Anthemidinae</taxon>
        <taxon>Tanacetum</taxon>
    </lineage>
</organism>
<dbReference type="EMBL" id="BQNB010016992">
    <property type="protein sequence ID" value="GJT58150.1"/>
    <property type="molecule type" value="Genomic_DNA"/>
</dbReference>
<evidence type="ECO:0000313" key="1">
    <source>
        <dbReference type="EMBL" id="GJT58150.1"/>
    </source>
</evidence>
<comment type="caution">
    <text evidence="1">The sequence shown here is derived from an EMBL/GenBank/DDBJ whole genome shotgun (WGS) entry which is preliminary data.</text>
</comment>
<protein>
    <submittedName>
        <fullName evidence="1">Uncharacterized protein</fullName>
    </submittedName>
</protein>
<sequence>MNPSIRHSLSPHKCIIPVFPLRCIAAGPTIFAEPIQVTQPPDPLQKYWSFDLPAWITIMGNPYRPVFYQKQRSLCQSAEGIEGPGIILHARLSGLKKSLGPIAGTQGRGYFTHSKFLFVGNNFFKGAWIQYRLAYQNRHLDAIKTFLSVLNGSINMGLWYTKGLMPMSLTAYADAVSGGMSGYETKFVRCKEKKPSLHLRQKPGVKAYAGKSQKLIVNIEDDSLDQ</sequence>
<accession>A0ABQ5F4H3</accession>
<proteinExistence type="predicted"/>
<name>A0ABQ5F4H3_9ASTR</name>
<keyword evidence="2" id="KW-1185">Reference proteome</keyword>